<organism evidence="1 2">
    <name type="scientific">Streptacidiphilus monticola</name>
    <dbReference type="NCBI Taxonomy" id="2161674"/>
    <lineage>
        <taxon>Bacteria</taxon>
        <taxon>Bacillati</taxon>
        <taxon>Actinomycetota</taxon>
        <taxon>Actinomycetes</taxon>
        <taxon>Kitasatosporales</taxon>
        <taxon>Streptomycetaceae</taxon>
        <taxon>Streptacidiphilus</taxon>
    </lineage>
</organism>
<dbReference type="Proteomes" id="UP001596174">
    <property type="component" value="Unassembled WGS sequence"/>
</dbReference>
<accession>A0ABW1FVC6</accession>
<dbReference type="EMBL" id="JBHSQJ010000009">
    <property type="protein sequence ID" value="MFC5906193.1"/>
    <property type="molecule type" value="Genomic_DNA"/>
</dbReference>
<sequence length="97" mass="10479">MPDTTLFLAAAERAADRFRAMPAGKLSQLAPAGLKLARAFARMAGAPTELPDVGMYVVGDQIALTAHDLAFELERRDDEDAERLLSEALERLRGVAP</sequence>
<evidence type="ECO:0000313" key="1">
    <source>
        <dbReference type="EMBL" id="MFC5906193.1"/>
    </source>
</evidence>
<reference evidence="2" key="1">
    <citation type="journal article" date="2019" name="Int. J. Syst. Evol. Microbiol.">
        <title>The Global Catalogue of Microorganisms (GCM) 10K type strain sequencing project: providing services to taxonomists for standard genome sequencing and annotation.</title>
        <authorList>
            <consortium name="The Broad Institute Genomics Platform"/>
            <consortium name="The Broad Institute Genome Sequencing Center for Infectious Disease"/>
            <person name="Wu L."/>
            <person name="Ma J."/>
        </authorList>
    </citation>
    <scope>NUCLEOTIDE SEQUENCE [LARGE SCALE GENOMIC DNA]</scope>
    <source>
        <strain evidence="2">JCM 4816</strain>
    </source>
</reference>
<gene>
    <name evidence="1" type="ORF">ACFP3V_03015</name>
</gene>
<evidence type="ECO:0008006" key="3">
    <source>
        <dbReference type="Google" id="ProtNLM"/>
    </source>
</evidence>
<proteinExistence type="predicted"/>
<evidence type="ECO:0000313" key="2">
    <source>
        <dbReference type="Proteomes" id="UP001596174"/>
    </source>
</evidence>
<protein>
    <recommendedName>
        <fullName evidence="3">Sel1 repeat family protein</fullName>
    </recommendedName>
</protein>
<dbReference type="RefSeq" id="WP_380579357.1">
    <property type="nucleotide sequence ID" value="NZ_JBHSQJ010000009.1"/>
</dbReference>
<keyword evidence="2" id="KW-1185">Reference proteome</keyword>
<comment type="caution">
    <text evidence="1">The sequence shown here is derived from an EMBL/GenBank/DDBJ whole genome shotgun (WGS) entry which is preliminary data.</text>
</comment>
<name>A0ABW1FVC6_9ACTN</name>